<reference evidence="10" key="1">
    <citation type="journal article" date="2017" name="Nat. Commun.">
        <title>The North American bullfrog draft genome provides insight into hormonal regulation of long noncoding RNA.</title>
        <authorList>
            <person name="Hammond S.A."/>
            <person name="Warren R.L."/>
            <person name="Vandervalk B.P."/>
            <person name="Kucuk E."/>
            <person name="Khan H."/>
            <person name="Gibb E.A."/>
            <person name="Pandoh P."/>
            <person name="Kirk H."/>
            <person name="Zhao Y."/>
            <person name="Jones M."/>
            <person name="Mungall A.J."/>
            <person name="Coope R."/>
            <person name="Pleasance S."/>
            <person name="Moore R.A."/>
            <person name="Holt R.A."/>
            <person name="Round J.M."/>
            <person name="Ohora S."/>
            <person name="Walle B.V."/>
            <person name="Veldhoen N."/>
            <person name="Helbing C.C."/>
            <person name="Birol I."/>
        </authorList>
    </citation>
    <scope>NUCLEOTIDE SEQUENCE [LARGE SCALE GENOMIC DNA]</scope>
</reference>
<dbReference type="PANTHER" id="PTHR31395:SF18">
    <property type="entry name" value="PROTEIN SHISA-2 HOMOLOG PRECURSOR"/>
    <property type="match status" value="1"/>
</dbReference>
<evidence type="ECO:0000313" key="10">
    <source>
        <dbReference type="Proteomes" id="UP000228934"/>
    </source>
</evidence>
<evidence type="ECO:0000256" key="7">
    <source>
        <dbReference type="SAM" id="SignalP"/>
    </source>
</evidence>
<dbReference type="GO" id="GO:0016020">
    <property type="term" value="C:membrane"/>
    <property type="evidence" value="ECO:0007669"/>
    <property type="project" value="UniProtKB-SubCell"/>
</dbReference>
<evidence type="ECO:0000256" key="3">
    <source>
        <dbReference type="ARBA" id="ARBA00022989"/>
    </source>
</evidence>
<dbReference type="AlphaFoldDB" id="A0A2G9QEL6"/>
<sequence length="264" mass="28664">MCPLLMFGLLLMSCAGQEFGEYCHGWRDHYGGWHPGFQCPERYDPPEATYCCGSCTLRYCCTTSESRLEQGMCPNEEPGDPALPLPTAVPIYLPFLLVGSMFVTFVIVGSLVGVCCCRCLKPEEGTQIGAPAQQSRLLDTEASTDTSRHSSSSSTSAPRGSLGNNPPNHCSLGTENMNLYMNMSQAFPIMACSPNAQFMHPASTVTPFLQPPFINYAVPADHAILMTPAGYIDTRNCYPQSTNNYLPLNQHIDPPAADEAAAKC</sequence>
<feature type="compositionally biased region" description="Low complexity" evidence="5">
    <location>
        <begin position="143"/>
        <end position="156"/>
    </location>
</feature>
<dbReference type="Pfam" id="PF13908">
    <property type="entry name" value="Shisa_N"/>
    <property type="match status" value="1"/>
</dbReference>
<name>A0A2G9QEL6_AQUCT</name>
<evidence type="ECO:0000256" key="2">
    <source>
        <dbReference type="ARBA" id="ARBA00022692"/>
    </source>
</evidence>
<keyword evidence="7" id="KW-0732">Signal</keyword>
<feature type="chain" id="PRO_5013755558" description="Shisa N-terminal domain-containing protein" evidence="7">
    <location>
        <begin position="17"/>
        <end position="264"/>
    </location>
</feature>
<feature type="transmembrane region" description="Helical" evidence="6">
    <location>
        <begin position="91"/>
        <end position="117"/>
    </location>
</feature>
<evidence type="ECO:0000256" key="5">
    <source>
        <dbReference type="SAM" id="MobiDB-lite"/>
    </source>
</evidence>
<gene>
    <name evidence="9" type="ORF">AB205_0038830</name>
</gene>
<accession>A0A2G9QEL6</accession>
<keyword evidence="2 6" id="KW-0812">Transmembrane</keyword>
<protein>
    <recommendedName>
        <fullName evidence="8">Shisa N-terminal domain-containing protein</fullName>
    </recommendedName>
</protein>
<dbReference type="EMBL" id="KZ013188">
    <property type="protein sequence ID" value="PIO14069.1"/>
    <property type="molecule type" value="Genomic_DNA"/>
</dbReference>
<evidence type="ECO:0000256" key="1">
    <source>
        <dbReference type="ARBA" id="ARBA00004370"/>
    </source>
</evidence>
<keyword evidence="3 6" id="KW-1133">Transmembrane helix</keyword>
<feature type="domain" description="Shisa N-terminal" evidence="8">
    <location>
        <begin position="20"/>
        <end position="75"/>
    </location>
</feature>
<keyword evidence="10" id="KW-1185">Reference proteome</keyword>
<dbReference type="OrthoDB" id="10025410at2759"/>
<keyword evidence="4 6" id="KW-0472">Membrane</keyword>
<dbReference type="InterPro" id="IPR053891">
    <property type="entry name" value="Shisa_N"/>
</dbReference>
<comment type="subcellular location">
    <subcellularLocation>
        <location evidence="1">Membrane</location>
    </subcellularLocation>
</comment>
<evidence type="ECO:0000259" key="8">
    <source>
        <dbReference type="Pfam" id="PF13908"/>
    </source>
</evidence>
<dbReference type="Proteomes" id="UP000228934">
    <property type="component" value="Unassembled WGS sequence"/>
</dbReference>
<evidence type="ECO:0000313" key="9">
    <source>
        <dbReference type="EMBL" id="PIO14069.1"/>
    </source>
</evidence>
<feature type="signal peptide" evidence="7">
    <location>
        <begin position="1"/>
        <end position="16"/>
    </location>
</feature>
<evidence type="ECO:0000256" key="6">
    <source>
        <dbReference type="SAM" id="Phobius"/>
    </source>
</evidence>
<evidence type="ECO:0000256" key="4">
    <source>
        <dbReference type="ARBA" id="ARBA00023136"/>
    </source>
</evidence>
<proteinExistence type="predicted"/>
<feature type="region of interest" description="Disordered" evidence="5">
    <location>
        <begin position="130"/>
        <end position="168"/>
    </location>
</feature>
<organism evidence="9 10">
    <name type="scientific">Aquarana catesbeiana</name>
    <name type="common">American bullfrog</name>
    <name type="synonym">Rana catesbeiana</name>
    <dbReference type="NCBI Taxonomy" id="8400"/>
    <lineage>
        <taxon>Eukaryota</taxon>
        <taxon>Metazoa</taxon>
        <taxon>Chordata</taxon>
        <taxon>Craniata</taxon>
        <taxon>Vertebrata</taxon>
        <taxon>Euteleostomi</taxon>
        <taxon>Amphibia</taxon>
        <taxon>Batrachia</taxon>
        <taxon>Anura</taxon>
        <taxon>Neobatrachia</taxon>
        <taxon>Ranoidea</taxon>
        <taxon>Ranidae</taxon>
        <taxon>Aquarana</taxon>
    </lineage>
</organism>
<dbReference type="PANTHER" id="PTHR31395">
    <property type="entry name" value="SHISA"/>
    <property type="match status" value="1"/>
</dbReference>
<dbReference type="InterPro" id="IPR026910">
    <property type="entry name" value="Shisa"/>
</dbReference>